<evidence type="ECO:0000313" key="2">
    <source>
        <dbReference type="Proteomes" id="UP000789525"/>
    </source>
</evidence>
<dbReference type="EMBL" id="CAJVPT010050183">
    <property type="protein sequence ID" value="CAG8745516.1"/>
    <property type="molecule type" value="Genomic_DNA"/>
</dbReference>
<reference evidence="1" key="1">
    <citation type="submission" date="2021-06" db="EMBL/GenBank/DDBJ databases">
        <authorList>
            <person name="Kallberg Y."/>
            <person name="Tangrot J."/>
            <person name="Rosling A."/>
        </authorList>
    </citation>
    <scope>NUCLEOTIDE SEQUENCE</scope>
    <source>
        <strain evidence="1">CL356</strain>
    </source>
</reference>
<comment type="caution">
    <text evidence="1">The sequence shown here is derived from an EMBL/GenBank/DDBJ whole genome shotgun (WGS) entry which is preliminary data.</text>
</comment>
<feature type="non-terminal residue" evidence="1">
    <location>
        <position position="371"/>
    </location>
</feature>
<organism evidence="1 2">
    <name type="scientific">Acaulospora colombiana</name>
    <dbReference type="NCBI Taxonomy" id="27376"/>
    <lineage>
        <taxon>Eukaryota</taxon>
        <taxon>Fungi</taxon>
        <taxon>Fungi incertae sedis</taxon>
        <taxon>Mucoromycota</taxon>
        <taxon>Glomeromycotina</taxon>
        <taxon>Glomeromycetes</taxon>
        <taxon>Diversisporales</taxon>
        <taxon>Acaulosporaceae</taxon>
        <taxon>Acaulospora</taxon>
    </lineage>
</organism>
<sequence>GYGLFKLLSVSRAWQFFLKSSSVLWNRIAYGEGRMSVNQIRLSLVLSKNVPLYLEILLQDHFSDSPLIMADLLKNDTHRIREILMQHHSRYDGEPLIRDLLFRDTLSVLRGLGTFSTCECLTYIGSPMDGLIQVDGRELPDMPAIRHLIGFSLDSSTLDINLNTVMHFSSASSAYSLEPILQRCTRLQQLDLLDTLEQNINFREPSKLPSLEVLVFDRSGVSNIRPLLMLKGDRLKTLHLKLQWFELADMTFLSHLPILTHLSIDFVLPKYTIRELSINIPPLPKVEEFHFNERSEAPDQKYDGTPPSLENLFTALIQNVLQPRTLSFDLFRPVPPRLMLRYLRSLKNLEDLQYHHENPYTEVLNEPPTRL</sequence>
<proteinExistence type="predicted"/>
<evidence type="ECO:0000313" key="1">
    <source>
        <dbReference type="EMBL" id="CAG8745516.1"/>
    </source>
</evidence>
<name>A0ACA9QHG9_9GLOM</name>
<accession>A0ACA9QHG9</accession>
<gene>
    <name evidence="1" type="ORF">ACOLOM_LOCUS12419</name>
</gene>
<keyword evidence="2" id="KW-1185">Reference proteome</keyword>
<feature type="non-terminal residue" evidence="1">
    <location>
        <position position="1"/>
    </location>
</feature>
<dbReference type="Proteomes" id="UP000789525">
    <property type="component" value="Unassembled WGS sequence"/>
</dbReference>
<protein>
    <submittedName>
        <fullName evidence="1">3137_t:CDS:1</fullName>
    </submittedName>
</protein>